<dbReference type="GO" id="GO:0030288">
    <property type="term" value="C:outer membrane-bounded periplasmic space"/>
    <property type="evidence" value="ECO:0007669"/>
    <property type="project" value="TreeGrafter"/>
</dbReference>
<evidence type="ECO:0000256" key="5">
    <source>
        <dbReference type="SAM" id="SignalP"/>
    </source>
</evidence>
<reference evidence="7" key="1">
    <citation type="submission" date="2021-03" db="EMBL/GenBank/DDBJ databases">
        <title>Actinotalea soli sp. nov., isolated from soil.</title>
        <authorList>
            <person name="Ping W."/>
            <person name="Zhang J."/>
        </authorList>
    </citation>
    <scope>NUCLEOTIDE SEQUENCE</scope>
    <source>
        <strain evidence="7">BY-33</strain>
    </source>
</reference>
<dbReference type="PROSITE" id="PS50983">
    <property type="entry name" value="FE_B12_PBP"/>
    <property type="match status" value="1"/>
</dbReference>
<evidence type="ECO:0000313" key="7">
    <source>
        <dbReference type="EMBL" id="MBO1751484.1"/>
    </source>
</evidence>
<comment type="subcellular location">
    <subcellularLocation>
        <location evidence="1">Cell envelope</location>
    </subcellularLocation>
</comment>
<dbReference type="EMBL" id="JAGEMK010000002">
    <property type="protein sequence ID" value="MBO1751484.1"/>
    <property type="molecule type" value="Genomic_DNA"/>
</dbReference>
<dbReference type="RefSeq" id="WP_208055136.1">
    <property type="nucleotide sequence ID" value="NZ_JAGEMK010000002.1"/>
</dbReference>
<keyword evidence="8" id="KW-1185">Reference proteome</keyword>
<feature type="domain" description="Fe/B12 periplasmic-binding" evidence="6">
    <location>
        <begin position="71"/>
        <end position="330"/>
    </location>
</feature>
<dbReference type="Pfam" id="PF01497">
    <property type="entry name" value="Peripla_BP_2"/>
    <property type="match status" value="1"/>
</dbReference>
<dbReference type="InterPro" id="IPR033870">
    <property type="entry name" value="FatB"/>
</dbReference>
<dbReference type="PANTHER" id="PTHR30532:SF28">
    <property type="entry name" value="PETROBACTIN-BINDING PROTEIN YCLQ"/>
    <property type="match status" value="1"/>
</dbReference>
<dbReference type="InterPro" id="IPR051313">
    <property type="entry name" value="Bact_iron-sidero_bind"/>
</dbReference>
<evidence type="ECO:0000313" key="8">
    <source>
        <dbReference type="Proteomes" id="UP000664209"/>
    </source>
</evidence>
<evidence type="ECO:0000256" key="1">
    <source>
        <dbReference type="ARBA" id="ARBA00004196"/>
    </source>
</evidence>
<comment type="caution">
    <text evidence="7">The sequence shown here is derived from an EMBL/GenBank/DDBJ whole genome shotgun (WGS) entry which is preliminary data.</text>
</comment>
<dbReference type="PANTHER" id="PTHR30532">
    <property type="entry name" value="IRON III DICITRATE-BINDING PERIPLASMIC PROTEIN"/>
    <property type="match status" value="1"/>
</dbReference>
<dbReference type="SUPFAM" id="SSF53807">
    <property type="entry name" value="Helical backbone' metal receptor"/>
    <property type="match status" value="1"/>
</dbReference>
<dbReference type="CDD" id="cd01140">
    <property type="entry name" value="FatB"/>
    <property type="match status" value="1"/>
</dbReference>
<sequence length="330" mass="34442">MTTTRTRSTSTTGLLRPVALAAAAALALAGCAGDAEETTTEAAAAETDVEPAEVTVTHAQGETTVPVDPETVLVFDFATIDTLAAIGVEVDGLPKSNLPGDLAAYDTEDYLDIGTLFEPDYEAVNAAEPDLIIVAGRSSEALPELSAIAPTIDLSNDWEDFRGSIEENARTLGQIFAAEAEIEELITALDADIETTREAAADAGEGLIVLTSGGEVTAYGPGSRFGFVHDELGVTPAVEDVEEATHGEAISFEFIAEADPDWLFVVDRDSATGDAGAAAAEVLDNELVAETTAWREDNVLYVDSVDWYIVNGGLGTLQRITDEVASALAG</sequence>
<proteinExistence type="inferred from homology"/>
<keyword evidence="3" id="KW-0813">Transport</keyword>
<dbReference type="AlphaFoldDB" id="A0A939LPG3"/>
<dbReference type="PROSITE" id="PS51257">
    <property type="entry name" value="PROKAR_LIPOPROTEIN"/>
    <property type="match status" value="1"/>
</dbReference>
<keyword evidence="4 5" id="KW-0732">Signal</keyword>
<dbReference type="InterPro" id="IPR002491">
    <property type="entry name" value="ABC_transptr_periplasmic_BD"/>
</dbReference>
<evidence type="ECO:0000256" key="2">
    <source>
        <dbReference type="ARBA" id="ARBA00008814"/>
    </source>
</evidence>
<name>A0A939LPG3_9CELL</name>
<evidence type="ECO:0000259" key="6">
    <source>
        <dbReference type="PROSITE" id="PS50983"/>
    </source>
</evidence>
<evidence type="ECO:0000256" key="3">
    <source>
        <dbReference type="ARBA" id="ARBA00022448"/>
    </source>
</evidence>
<protein>
    <submittedName>
        <fullName evidence="7">Siderophore ABC transporter substrate-binding protein</fullName>
    </submittedName>
</protein>
<accession>A0A939LPG3</accession>
<dbReference type="Gene3D" id="3.40.50.1980">
    <property type="entry name" value="Nitrogenase molybdenum iron protein domain"/>
    <property type="match status" value="2"/>
</dbReference>
<gene>
    <name evidence="7" type="ORF">J4G33_06665</name>
</gene>
<dbReference type="Proteomes" id="UP000664209">
    <property type="component" value="Unassembled WGS sequence"/>
</dbReference>
<dbReference type="GO" id="GO:1901678">
    <property type="term" value="P:iron coordination entity transport"/>
    <property type="evidence" value="ECO:0007669"/>
    <property type="project" value="UniProtKB-ARBA"/>
</dbReference>
<organism evidence="7 8">
    <name type="scientific">Actinotalea soli</name>
    <dbReference type="NCBI Taxonomy" id="2819234"/>
    <lineage>
        <taxon>Bacteria</taxon>
        <taxon>Bacillati</taxon>
        <taxon>Actinomycetota</taxon>
        <taxon>Actinomycetes</taxon>
        <taxon>Micrococcales</taxon>
        <taxon>Cellulomonadaceae</taxon>
        <taxon>Actinotalea</taxon>
    </lineage>
</organism>
<comment type="similarity">
    <text evidence="2">Belongs to the bacterial solute-binding protein 8 family.</text>
</comment>
<feature type="chain" id="PRO_5038490214" evidence="5">
    <location>
        <begin position="30"/>
        <end position="330"/>
    </location>
</feature>
<evidence type="ECO:0000256" key="4">
    <source>
        <dbReference type="ARBA" id="ARBA00022729"/>
    </source>
</evidence>
<feature type="signal peptide" evidence="5">
    <location>
        <begin position="1"/>
        <end position="29"/>
    </location>
</feature>